<dbReference type="SMART" id="SM00421">
    <property type="entry name" value="HTH_LUXR"/>
    <property type="match status" value="1"/>
</dbReference>
<keyword evidence="6" id="KW-1185">Reference proteome</keyword>
<dbReference type="AlphaFoldDB" id="A0A5J6GFL7"/>
<dbReference type="InterPro" id="IPR016032">
    <property type="entry name" value="Sig_transdc_resp-reg_C-effctor"/>
</dbReference>
<reference evidence="5 6" key="1">
    <citation type="submission" date="2017-09" db="EMBL/GenBank/DDBJ databases">
        <authorList>
            <person name="Lee N."/>
            <person name="Cho B.-K."/>
        </authorList>
    </citation>
    <scope>NUCLEOTIDE SEQUENCE [LARGE SCALE GENOMIC DNA]</scope>
    <source>
        <strain evidence="5 6">ATCC 12853</strain>
    </source>
</reference>
<dbReference type="InterPro" id="IPR036388">
    <property type="entry name" value="WH-like_DNA-bd_sf"/>
</dbReference>
<evidence type="ECO:0000313" key="5">
    <source>
        <dbReference type="EMBL" id="QEU93913.1"/>
    </source>
</evidence>
<evidence type="ECO:0000313" key="6">
    <source>
        <dbReference type="Proteomes" id="UP000325529"/>
    </source>
</evidence>
<evidence type="ECO:0000256" key="2">
    <source>
        <dbReference type="PROSITE-ProRule" id="PRU00169"/>
    </source>
</evidence>
<dbReference type="OrthoDB" id="9808843at2"/>
<dbReference type="PANTHER" id="PTHR43214">
    <property type="entry name" value="TWO-COMPONENT RESPONSE REGULATOR"/>
    <property type="match status" value="1"/>
</dbReference>
<feature type="domain" description="Response regulatory" evidence="4">
    <location>
        <begin position="28"/>
        <end position="143"/>
    </location>
</feature>
<evidence type="ECO:0000259" key="3">
    <source>
        <dbReference type="PROSITE" id="PS50043"/>
    </source>
</evidence>
<dbReference type="Proteomes" id="UP000325529">
    <property type="component" value="Chromosome"/>
</dbReference>
<dbReference type="KEGG" id="ska:CP970_26095"/>
<evidence type="ECO:0000259" key="4">
    <source>
        <dbReference type="PROSITE" id="PS50110"/>
    </source>
</evidence>
<dbReference type="PROSITE" id="PS50110">
    <property type="entry name" value="RESPONSE_REGULATORY"/>
    <property type="match status" value="1"/>
</dbReference>
<dbReference type="SMART" id="SM00448">
    <property type="entry name" value="REC"/>
    <property type="match status" value="1"/>
</dbReference>
<keyword evidence="2" id="KW-0597">Phosphoprotein</keyword>
<dbReference type="PANTHER" id="PTHR43214:SF42">
    <property type="entry name" value="TRANSCRIPTIONAL REGULATORY PROTEIN DESR"/>
    <property type="match status" value="1"/>
</dbReference>
<dbReference type="InterPro" id="IPR011006">
    <property type="entry name" value="CheY-like_superfamily"/>
</dbReference>
<proteinExistence type="predicted"/>
<dbReference type="GO" id="GO:0006355">
    <property type="term" value="P:regulation of DNA-templated transcription"/>
    <property type="evidence" value="ECO:0007669"/>
    <property type="project" value="InterPro"/>
</dbReference>
<feature type="domain" description="HTH luxR-type" evidence="3">
    <location>
        <begin position="158"/>
        <end position="223"/>
    </location>
</feature>
<dbReference type="InterPro" id="IPR039420">
    <property type="entry name" value="WalR-like"/>
</dbReference>
<gene>
    <name evidence="5" type="ORF">CP970_26095</name>
</gene>
<dbReference type="GO" id="GO:0000160">
    <property type="term" value="P:phosphorelay signal transduction system"/>
    <property type="evidence" value="ECO:0007669"/>
    <property type="project" value="InterPro"/>
</dbReference>
<feature type="modified residue" description="4-aspartylphosphate" evidence="2">
    <location>
        <position position="79"/>
    </location>
</feature>
<dbReference type="InterPro" id="IPR000792">
    <property type="entry name" value="Tscrpt_reg_LuxR_C"/>
</dbReference>
<dbReference type="EMBL" id="CP023699">
    <property type="protein sequence ID" value="QEU93913.1"/>
    <property type="molecule type" value="Genomic_DNA"/>
</dbReference>
<dbReference type="GO" id="GO:0003677">
    <property type="term" value="F:DNA binding"/>
    <property type="evidence" value="ECO:0007669"/>
    <property type="project" value="UniProtKB-KW"/>
</dbReference>
<dbReference type="Gene3D" id="1.10.10.10">
    <property type="entry name" value="Winged helix-like DNA-binding domain superfamily/Winged helix DNA-binding domain"/>
    <property type="match status" value="1"/>
</dbReference>
<dbReference type="Gene3D" id="3.40.50.2300">
    <property type="match status" value="1"/>
</dbReference>
<dbReference type="SUPFAM" id="SSF52172">
    <property type="entry name" value="CheY-like"/>
    <property type="match status" value="1"/>
</dbReference>
<dbReference type="SUPFAM" id="SSF46894">
    <property type="entry name" value="C-terminal effector domain of the bipartite response regulators"/>
    <property type="match status" value="1"/>
</dbReference>
<keyword evidence="1 5" id="KW-0238">DNA-binding</keyword>
<evidence type="ECO:0000256" key="1">
    <source>
        <dbReference type="ARBA" id="ARBA00023125"/>
    </source>
</evidence>
<protein>
    <submittedName>
        <fullName evidence="5">DNA-binding response regulator</fullName>
    </submittedName>
</protein>
<accession>A0A5J6GFL7</accession>
<dbReference type="Pfam" id="PF00072">
    <property type="entry name" value="Response_reg"/>
    <property type="match status" value="1"/>
</dbReference>
<dbReference type="PROSITE" id="PS50043">
    <property type="entry name" value="HTH_LUXR_2"/>
    <property type="match status" value="1"/>
</dbReference>
<name>A0A5J6GFL7_STRKN</name>
<sequence>MAALNGCRTGEAGVETYSAVRTRRREITVLVTEDDTLDRKAFTRLLQQEPGLRLVGGAEAGADVVREALRLAPDVVLVDLERTEKALETVAALRRHCPCARSVILTTAGDVAQLRRAVAAGTSAFVMKTVSMRGLRDVLRRVMAGERVLDPDLSVRALLTERCPLTPRECEVLGVSRRSTTVAEIAATVSLSPGTVRNYLSRAITKTGARNRHEAAAAAARLGWI</sequence>
<dbReference type="Pfam" id="PF00196">
    <property type="entry name" value="GerE"/>
    <property type="match status" value="1"/>
</dbReference>
<organism evidence="5 6">
    <name type="scientific">Streptomyces kanamyceticus</name>
    <dbReference type="NCBI Taxonomy" id="1967"/>
    <lineage>
        <taxon>Bacteria</taxon>
        <taxon>Bacillati</taxon>
        <taxon>Actinomycetota</taxon>
        <taxon>Actinomycetes</taxon>
        <taxon>Kitasatosporales</taxon>
        <taxon>Streptomycetaceae</taxon>
        <taxon>Streptomyces</taxon>
    </lineage>
</organism>
<dbReference type="InterPro" id="IPR001789">
    <property type="entry name" value="Sig_transdc_resp-reg_receiver"/>
</dbReference>